<dbReference type="GO" id="GO:0046872">
    <property type="term" value="F:metal ion binding"/>
    <property type="evidence" value="ECO:0007669"/>
    <property type="project" value="UniProtKB-KW"/>
</dbReference>
<dbReference type="Proteomes" id="UP001152797">
    <property type="component" value="Unassembled WGS sequence"/>
</dbReference>
<dbReference type="EMBL" id="CAMXCT030000001">
    <property type="protein sequence ID" value="CAL4758823.1"/>
    <property type="molecule type" value="Genomic_DNA"/>
</dbReference>
<name>A0A9P1FD37_9DINO</name>
<comment type="caution">
    <text evidence="7">The sequence shown here is derived from an EMBL/GenBank/DDBJ whole genome shotgun (WGS) entry which is preliminary data.</text>
</comment>
<dbReference type="EMBL" id="CAMXCT010000001">
    <property type="protein sequence ID" value="CAI3971511.1"/>
    <property type="molecule type" value="Genomic_DNA"/>
</dbReference>
<dbReference type="PANTHER" id="PTHR30600">
    <property type="entry name" value="CYTOCHROME C PEROXIDASE-RELATED"/>
    <property type="match status" value="1"/>
</dbReference>
<feature type="transmembrane region" description="Helical" evidence="5">
    <location>
        <begin position="53"/>
        <end position="71"/>
    </location>
</feature>
<dbReference type="GO" id="GO:0020037">
    <property type="term" value="F:heme binding"/>
    <property type="evidence" value="ECO:0007669"/>
    <property type="project" value="InterPro"/>
</dbReference>
<dbReference type="AlphaFoldDB" id="A0A9P1FD37"/>
<sequence>MSTTEATTNHVTSANKPVLNGVINTRQSEDVKPAAPVLPTPAQAAARAPSTTFLRLSAGTIYFFFGFLKFFPDLSPAELLASQAVMRLTLGILDAQTALFMLAIMETAIGICFLFNLFPKGLFLVFIFHQASTFTPLFMFPEICFKFVPFAPTMEGQYILKNLISVAAGWTILLPAMKASWAKWFQERTIKSYRTHFIAVAIALGLGTGISVTYAKYRGTELSRVPARPTDIAPEVEGHDTYATPFYSQPTTDELILYPTVDKGMRTPFDLWRYYGRGASSFSSPMMPMRFEQWLSFHRNQKPQLMKDVRAYMNGRFNFSGEAIEEQTMSGGKPIMKGPVARLPDGIESFEELAKLSPEEIREQDIFPYKPLAHPLQTTAHMVFPDQWVAVHPEHKRIDVDMDFPTAYLPEFPPPLFLTTHKELGDVTNGQEVTLDNFFPIFDGLLTPEQMEGLKELLRPSPTTWFNHTDHRVTEKASKGVACMDCHVNGHTNGAFELAPDSRPHMARLRVDTPTMRGNFNLMQLSSKRSVRSLDHFSEIEEYFDGDPGMQQAIGPRAVKREVSNRMADFNAIIDNPPAPKLDPLMRLIPSKSTESELRGEALFHGKAQCAKCHYGAAFTDDSMYDLMVERFYVGRPEGPIKTFPLRGIKDSPPYFHDGRCPTLHDTVEFFNIVLQLNLNKQEKEDLVAYMLCL</sequence>
<dbReference type="Gene3D" id="1.10.760.10">
    <property type="entry name" value="Cytochrome c-like domain"/>
    <property type="match status" value="1"/>
</dbReference>
<gene>
    <name evidence="7" type="ORF">C1SCF055_LOCUS101</name>
</gene>
<dbReference type="InterPro" id="IPR036909">
    <property type="entry name" value="Cyt_c-like_dom_sf"/>
</dbReference>
<feature type="transmembrane region" description="Helical" evidence="5">
    <location>
        <begin position="91"/>
        <end position="115"/>
    </location>
</feature>
<evidence type="ECO:0000313" key="8">
    <source>
        <dbReference type="EMBL" id="CAL1124886.1"/>
    </source>
</evidence>
<feature type="transmembrane region" description="Helical" evidence="5">
    <location>
        <begin position="159"/>
        <end position="176"/>
    </location>
</feature>
<evidence type="ECO:0000313" key="9">
    <source>
        <dbReference type="EMBL" id="CAL4758823.1"/>
    </source>
</evidence>
<evidence type="ECO:0000313" key="10">
    <source>
        <dbReference type="Proteomes" id="UP001152797"/>
    </source>
</evidence>
<proteinExistence type="predicted"/>
<dbReference type="SUPFAM" id="SSF46626">
    <property type="entry name" value="Cytochrome c"/>
    <property type="match status" value="1"/>
</dbReference>
<dbReference type="GO" id="GO:0009055">
    <property type="term" value="F:electron transfer activity"/>
    <property type="evidence" value="ECO:0007669"/>
    <property type="project" value="InterPro"/>
</dbReference>
<dbReference type="GO" id="GO:0004130">
    <property type="term" value="F:cytochrome-c peroxidase activity"/>
    <property type="evidence" value="ECO:0007669"/>
    <property type="project" value="TreeGrafter"/>
</dbReference>
<dbReference type="SUPFAM" id="SSF48695">
    <property type="entry name" value="Multiheme cytochromes"/>
    <property type="match status" value="1"/>
</dbReference>
<evidence type="ECO:0000256" key="2">
    <source>
        <dbReference type="ARBA" id="ARBA00022723"/>
    </source>
</evidence>
<feature type="transmembrane region" description="Helical" evidence="5">
    <location>
        <begin position="122"/>
        <end position="139"/>
    </location>
</feature>
<reference evidence="7" key="1">
    <citation type="submission" date="2022-10" db="EMBL/GenBank/DDBJ databases">
        <authorList>
            <person name="Chen Y."/>
            <person name="Dougan E. K."/>
            <person name="Chan C."/>
            <person name="Rhodes N."/>
            <person name="Thang M."/>
        </authorList>
    </citation>
    <scope>NUCLEOTIDE SEQUENCE</scope>
</reference>
<evidence type="ECO:0000256" key="1">
    <source>
        <dbReference type="ARBA" id="ARBA00022617"/>
    </source>
</evidence>
<reference evidence="8" key="2">
    <citation type="submission" date="2024-04" db="EMBL/GenBank/DDBJ databases">
        <authorList>
            <person name="Chen Y."/>
            <person name="Shah S."/>
            <person name="Dougan E. K."/>
            <person name="Thang M."/>
            <person name="Chan C."/>
        </authorList>
    </citation>
    <scope>NUCLEOTIDE SEQUENCE [LARGE SCALE GENOMIC DNA]</scope>
</reference>
<dbReference type="InterPro" id="IPR051395">
    <property type="entry name" value="Cytochrome_c_Peroxidase/MauG"/>
</dbReference>
<feature type="transmembrane region" description="Helical" evidence="5">
    <location>
        <begin position="197"/>
        <end position="217"/>
    </location>
</feature>
<dbReference type="EMBL" id="CAMXCT020000001">
    <property type="protein sequence ID" value="CAL1124886.1"/>
    <property type="molecule type" value="Genomic_DNA"/>
</dbReference>
<organism evidence="7">
    <name type="scientific">Cladocopium goreaui</name>
    <dbReference type="NCBI Taxonomy" id="2562237"/>
    <lineage>
        <taxon>Eukaryota</taxon>
        <taxon>Sar</taxon>
        <taxon>Alveolata</taxon>
        <taxon>Dinophyceae</taxon>
        <taxon>Suessiales</taxon>
        <taxon>Symbiodiniaceae</taxon>
        <taxon>Cladocopium</taxon>
    </lineage>
</organism>
<evidence type="ECO:0000256" key="5">
    <source>
        <dbReference type="SAM" id="Phobius"/>
    </source>
</evidence>
<keyword evidence="3 4" id="KW-0408">Iron</keyword>
<keyword evidence="10" id="KW-1185">Reference proteome</keyword>
<keyword evidence="5" id="KW-1133">Transmembrane helix</keyword>
<protein>
    <submittedName>
        <fullName evidence="9">Methylamine utilization protein MauG</fullName>
    </submittedName>
</protein>
<evidence type="ECO:0000313" key="7">
    <source>
        <dbReference type="EMBL" id="CAI3971511.1"/>
    </source>
</evidence>
<keyword evidence="2 4" id="KW-0479">Metal-binding</keyword>
<keyword evidence="5" id="KW-0812">Transmembrane</keyword>
<dbReference type="InterPro" id="IPR036280">
    <property type="entry name" value="Multihaem_cyt_sf"/>
</dbReference>
<dbReference type="PANTHER" id="PTHR30600:SF13">
    <property type="entry name" value="METHYLAMINE UTILIZATION PROTEIN"/>
    <property type="match status" value="1"/>
</dbReference>
<evidence type="ECO:0000256" key="4">
    <source>
        <dbReference type="PROSITE-ProRule" id="PRU00433"/>
    </source>
</evidence>
<feature type="domain" description="Cytochrome c" evidence="6">
    <location>
        <begin position="595"/>
        <end position="694"/>
    </location>
</feature>
<evidence type="ECO:0000256" key="3">
    <source>
        <dbReference type="ARBA" id="ARBA00023004"/>
    </source>
</evidence>
<keyword evidence="1 4" id="KW-0349">Heme</keyword>
<keyword evidence="5" id="KW-0472">Membrane</keyword>
<accession>A0A9P1FD37</accession>
<evidence type="ECO:0000259" key="6">
    <source>
        <dbReference type="PROSITE" id="PS51007"/>
    </source>
</evidence>
<dbReference type="InterPro" id="IPR009056">
    <property type="entry name" value="Cyt_c-like_dom"/>
</dbReference>
<dbReference type="PROSITE" id="PS51007">
    <property type="entry name" value="CYTC"/>
    <property type="match status" value="1"/>
</dbReference>